<feature type="binding site" evidence="6">
    <location>
        <position position="66"/>
    </location>
    <ligand>
        <name>Zn(2+)</name>
        <dbReference type="ChEBI" id="CHEBI:29105"/>
    </ligand>
</feature>
<keyword evidence="1 6" id="KW-0479">Metal-binding</keyword>
<keyword evidence="10" id="KW-1185">Reference proteome</keyword>
<dbReference type="Pfam" id="PF00096">
    <property type="entry name" value="zf-C2H2"/>
    <property type="match status" value="1"/>
</dbReference>
<dbReference type="PANTHER" id="PTHR24379:SF121">
    <property type="entry name" value="C2H2-TYPE DOMAIN-CONTAINING PROTEIN"/>
    <property type="match status" value="1"/>
</dbReference>
<name>A0ABR1BI59_POLSC</name>
<evidence type="ECO:0000256" key="3">
    <source>
        <dbReference type="ARBA" id="ARBA00022771"/>
    </source>
</evidence>
<dbReference type="InterPro" id="IPR036236">
    <property type="entry name" value="Znf_C2H2_sf"/>
</dbReference>
<evidence type="ECO:0000259" key="8">
    <source>
        <dbReference type="PROSITE" id="PS51915"/>
    </source>
</evidence>
<evidence type="ECO:0000256" key="4">
    <source>
        <dbReference type="ARBA" id="ARBA00022833"/>
    </source>
</evidence>
<dbReference type="PROSITE" id="PS00028">
    <property type="entry name" value="ZINC_FINGER_C2H2_1"/>
    <property type="match status" value="5"/>
</dbReference>
<evidence type="ECO:0000256" key="6">
    <source>
        <dbReference type="PROSITE-ProRule" id="PRU01263"/>
    </source>
</evidence>
<dbReference type="Gene3D" id="3.30.160.60">
    <property type="entry name" value="Classic Zinc Finger"/>
    <property type="match status" value="3"/>
</dbReference>
<feature type="binding site" evidence="6">
    <location>
        <position position="17"/>
    </location>
    <ligand>
        <name>Zn(2+)</name>
        <dbReference type="ChEBI" id="CHEBI:29105"/>
    </ligand>
</feature>
<feature type="domain" description="C2H2-type" evidence="7">
    <location>
        <begin position="437"/>
        <end position="464"/>
    </location>
</feature>
<dbReference type="Pfam" id="PF13894">
    <property type="entry name" value="zf-C2H2_4"/>
    <property type="match status" value="1"/>
</dbReference>
<evidence type="ECO:0000259" key="7">
    <source>
        <dbReference type="PROSITE" id="PS50157"/>
    </source>
</evidence>
<dbReference type="InterPro" id="IPR013087">
    <property type="entry name" value="Znf_C2H2_type"/>
</dbReference>
<evidence type="ECO:0000256" key="5">
    <source>
        <dbReference type="PROSITE-ProRule" id="PRU00042"/>
    </source>
</evidence>
<sequence length="567" mass="66112">MAIQENVLDFNKICRLCLTEDSVMSSIYNDDGKHSSSVSLQLRIMACVSVELNSLDGLPSHICTTCLCQVDGWYKFKELCETADAFLKQCIKNEPVQVDTITQIRNRAQEIRQFLSSPNLVKVDGLDTLDELNSTDKTMEISEARNSEDEVEMPTTVRSQNYVVYLNPDMYFKWLRREYKLNNELRMRELPNSKCDPTNPRPCYEIAFDSHIENFHEKESRNERIVMELGDCQLLALNPSNESEENCESSNDSVLFMGEEMEDHSYVLTVDEQECSDEMDSDLRNRNLGMDQVLANYEKTREYLDRVLNEKGNIHEEVIENVLYSFRLDDEGKLDVVNIVEGATEPNLPRGFRYTCLFCSKIILNKLMYDKHVREVHLDRLVCNVCDKQLYSLRNFLIHTKTHLGVYTFTCPLCGKGLTRASIFKSHMMYHYYGKVQKCQICNKKFRDVFALRRHVQLHDKKIEFVCELCGFGTHLKSNLEYHMRAHADEKLFMCEICGKQFGAPQSLQHHMKTHEPNFPCPHCKRVYRHESKFINHLEQSHSDLIKYMDDAESDDEEKNDNQSETV</sequence>
<dbReference type="SUPFAM" id="SSF57716">
    <property type="entry name" value="Glucocorticoid receptor-like (DNA-binding domain)"/>
    <property type="match status" value="1"/>
</dbReference>
<feature type="domain" description="C2H2-type" evidence="7">
    <location>
        <begin position="519"/>
        <end position="543"/>
    </location>
</feature>
<evidence type="ECO:0000313" key="9">
    <source>
        <dbReference type="EMBL" id="KAK6641652.1"/>
    </source>
</evidence>
<feature type="domain" description="C2H2-type" evidence="7">
    <location>
        <begin position="409"/>
        <end position="436"/>
    </location>
</feature>
<dbReference type="PANTHER" id="PTHR24379">
    <property type="entry name" value="KRAB AND ZINC FINGER DOMAIN-CONTAINING"/>
    <property type="match status" value="1"/>
</dbReference>
<proteinExistence type="predicted"/>
<accession>A0ABR1BI59</accession>
<feature type="domain" description="C2H2-type" evidence="7">
    <location>
        <begin position="465"/>
        <end position="492"/>
    </location>
</feature>
<keyword evidence="3 5" id="KW-0863">Zinc-finger</keyword>
<dbReference type="EMBL" id="JAWJWF010000001">
    <property type="protein sequence ID" value="KAK6641652.1"/>
    <property type="molecule type" value="Genomic_DNA"/>
</dbReference>
<reference evidence="9 10" key="1">
    <citation type="submission" date="2023-09" db="EMBL/GenBank/DDBJ databases">
        <title>Genomes of two closely related lineages of the louse Polyplax serrata with different host specificities.</title>
        <authorList>
            <person name="Martinu J."/>
            <person name="Tarabai H."/>
            <person name="Stefka J."/>
            <person name="Hypsa V."/>
        </authorList>
    </citation>
    <scope>NUCLEOTIDE SEQUENCE [LARGE SCALE GENOMIC DNA]</scope>
    <source>
        <strain evidence="9">98ZLc_SE</strain>
    </source>
</reference>
<dbReference type="SUPFAM" id="SSF57667">
    <property type="entry name" value="beta-beta-alpha zinc fingers"/>
    <property type="match status" value="3"/>
</dbReference>
<feature type="binding site" evidence="6">
    <location>
        <position position="63"/>
    </location>
    <ligand>
        <name>Zn(2+)</name>
        <dbReference type="ChEBI" id="CHEBI:29105"/>
    </ligand>
</feature>
<dbReference type="Pfam" id="PF07776">
    <property type="entry name" value="zf-AD"/>
    <property type="match status" value="1"/>
</dbReference>
<keyword evidence="4 6" id="KW-0862">Zinc</keyword>
<dbReference type="InterPro" id="IPR012934">
    <property type="entry name" value="Znf_AD"/>
</dbReference>
<dbReference type="PROSITE" id="PS51915">
    <property type="entry name" value="ZAD"/>
    <property type="match status" value="1"/>
</dbReference>
<dbReference type="Gene3D" id="3.40.1800.20">
    <property type="match status" value="1"/>
</dbReference>
<dbReference type="SMART" id="SM00355">
    <property type="entry name" value="ZnF_C2H2"/>
    <property type="match status" value="7"/>
</dbReference>
<feature type="domain" description="C2H2-type" evidence="7">
    <location>
        <begin position="493"/>
        <end position="520"/>
    </location>
</feature>
<keyword evidence="2" id="KW-0677">Repeat</keyword>
<organism evidence="9 10">
    <name type="scientific">Polyplax serrata</name>
    <name type="common">Common mouse louse</name>
    <dbReference type="NCBI Taxonomy" id="468196"/>
    <lineage>
        <taxon>Eukaryota</taxon>
        <taxon>Metazoa</taxon>
        <taxon>Ecdysozoa</taxon>
        <taxon>Arthropoda</taxon>
        <taxon>Hexapoda</taxon>
        <taxon>Insecta</taxon>
        <taxon>Pterygota</taxon>
        <taxon>Neoptera</taxon>
        <taxon>Paraneoptera</taxon>
        <taxon>Psocodea</taxon>
        <taxon>Troctomorpha</taxon>
        <taxon>Phthiraptera</taxon>
        <taxon>Anoplura</taxon>
        <taxon>Polyplacidae</taxon>
        <taxon>Polyplax</taxon>
    </lineage>
</organism>
<dbReference type="SMART" id="SM00868">
    <property type="entry name" value="zf-AD"/>
    <property type="match status" value="1"/>
</dbReference>
<evidence type="ECO:0000256" key="1">
    <source>
        <dbReference type="ARBA" id="ARBA00022723"/>
    </source>
</evidence>
<dbReference type="PROSITE" id="PS50157">
    <property type="entry name" value="ZINC_FINGER_C2H2_2"/>
    <property type="match status" value="5"/>
</dbReference>
<feature type="binding site" evidence="6">
    <location>
        <position position="14"/>
    </location>
    <ligand>
        <name>Zn(2+)</name>
        <dbReference type="ChEBI" id="CHEBI:29105"/>
    </ligand>
</feature>
<comment type="caution">
    <text evidence="9">The sequence shown here is derived from an EMBL/GenBank/DDBJ whole genome shotgun (WGS) entry which is preliminary data.</text>
</comment>
<feature type="domain" description="ZAD" evidence="8">
    <location>
        <begin position="12"/>
        <end position="90"/>
    </location>
</feature>
<evidence type="ECO:0000313" key="10">
    <source>
        <dbReference type="Proteomes" id="UP001359485"/>
    </source>
</evidence>
<gene>
    <name evidence="9" type="ORF">RUM44_013367</name>
</gene>
<protein>
    <submittedName>
        <fullName evidence="9">Uncharacterized protein</fullName>
    </submittedName>
</protein>
<dbReference type="Proteomes" id="UP001359485">
    <property type="component" value="Unassembled WGS sequence"/>
</dbReference>
<evidence type="ECO:0000256" key="2">
    <source>
        <dbReference type="ARBA" id="ARBA00022737"/>
    </source>
</evidence>